<dbReference type="AlphaFoldDB" id="A0A3M4LU99"/>
<comment type="caution">
    <text evidence="1">The sequence shown here is derived from an EMBL/GenBank/DDBJ whole genome shotgun (WGS) entry which is preliminary data.</text>
</comment>
<evidence type="ECO:0000313" key="2">
    <source>
        <dbReference type="Proteomes" id="UP000279553"/>
    </source>
</evidence>
<evidence type="ECO:0000313" key="1">
    <source>
        <dbReference type="EMBL" id="RMQ45053.1"/>
    </source>
</evidence>
<proteinExistence type="predicted"/>
<gene>
    <name evidence="1" type="ORF">ALQ05_05532</name>
</gene>
<reference evidence="1 2" key="1">
    <citation type="submission" date="2018-08" db="EMBL/GenBank/DDBJ databases">
        <title>Recombination of ecologically and evolutionarily significant loci maintains genetic cohesion in the Pseudomonas syringae species complex.</title>
        <authorList>
            <person name="Dillon M."/>
            <person name="Thakur S."/>
            <person name="Almeida R.N.D."/>
            <person name="Weir B.S."/>
            <person name="Guttman D.S."/>
        </authorList>
    </citation>
    <scope>NUCLEOTIDE SEQUENCE [LARGE SCALE GENOMIC DNA]</scope>
    <source>
        <strain evidence="1 2">ICMP 535</strain>
    </source>
</reference>
<dbReference type="Proteomes" id="UP000279553">
    <property type="component" value="Unassembled WGS sequence"/>
</dbReference>
<accession>A0A3M4LU99</accession>
<sequence length="458" mass="49891">MLQQVIGVGIHVAHQHLMAITADQVANVSQLSGSGTSAQSQVHHDHHKRIFAFAEADKNCPAPGRTRQRMILDLGRAQATQHTIAVLGEATEITIELLIPVRKATQLSKVLDLIDEAGAHAAAIDFLQRHQIEIVDQIADFLQVACPAAMWQQMLPAARQVVVVALGTDTHLDIETEQTQPAVFRQAVLRQMMFVDLRIMQANDTGAALAPAAHGGRLLGGCSSRSLFGNQLVGNFQGLFRTAGRTQVKAVLAIDDHGRNASHLILLGQFLVLGDLALDCERVERFQEVFLVHALCGDEVSHVILVGQTLAAFLDGFEYGRVNLVLDAHGVEGDEQLAVCIPRAAEHGRDAYELDVGRQFFNPRIDRWLERVAVRAAIPEQLDDFDLAWLGNRHSARQLDVLLACLDGRGSLGGHTEQTGGNQSGADDQITHALLLSRLNRLQATMVSTERESLSSLV</sequence>
<dbReference type="EMBL" id="RBRD01000005">
    <property type="protein sequence ID" value="RMQ45053.1"/>
    <property type="molecule type" value="Genomic_DNA"/>
</dbReference>
<organism evidence="1 2">
    <name type="scientific">Pseudomonas amygdali pv. mori</name>
    <dbReference type="NCBI Taxonomy" id="34065"/>
    <lineage>
        <taxon>Bacteria</taxon>
        <taxon>Pseudomonadati</taxon>
        <taxon>Pseudomonadota</taxon>
        <taxon>Gammaproteobacteria</taxon>
        <taxon>Pseudomonadales</taxon>
        <taxon>Pseudomonadaceae</taxon>
        <taxon>Pseudomonas</taxon>
        <taxon>Pseudomonas amygdali</taxon>
    </lineage>
</organism>
<protein>
    <submittedName>
        <fullName evidence="1">Uncharacterized protein</fullName>
    </submittedName>
</protein>
<name>A0A3M4LU99_PSEA0</name>